<keyword evidence="4 5" id="KW-0648">Protein biosynthesis</keyword>
<dbReference type="Pfam" id="PF00551">
    <property type="entry name" value="Formyl_trans_N"/>
    <property type="match status" value="1"/>
</dbReference>
<feature type="domain" description="Formyl transferase N-terminal" evidence="6">
    <location>
        <begin position="189"/>
        <end position="361"/>
    </location>
</feature>
<dbReference type="Gene3D" id="3.40.50.12230">
    <property type="match status" value="1"/>
</dbReference>
<feature type="binding site" evidence="5">
    <location>
        <position position="117"/>
    </location>
    <ligand>
        <name>Fe cation</name>
        <dbReference type="ChEBI" id="CHEBI:24875"/>
    </ligand>
</feature>
<dbReference type="SUPFAM" id="SSF50486">
    <property type="entry name" value="FMT C-terminal domain-like"/>
    <property type="match status" value="1"/>
</dbReference>
<evidence type="ECO:0000259" key="7">
    <source>
        <dbReference type="Pfam" id="PF02911"/>
    </source>
</evidence>
<dbReference type="PRINTS" id="PR01576">
    <property type="entry name" value="PDEFORMYLASE"/>
</dbReference>
<dbReference type="EMBL" id="PEXT01000061">
    <property type="protein sequence ID" value="PIS43140.1"/>
    <property type="molecule type" value="Genomic_DNA"/>
</dbReference>
<dbReference type="InterPro" id="IPR001555">
    <property type="entry name" value="GART_AS"/>
</dbReference>
<dbReference type="Proteomes" id="UP000228687">
    <property type="component" value="Unassembled WGS sequence"/>
</dbReference>
<reference evidence="9" key="1">
    <citation type="submission" date="2017-09" db="EMBL/GenBank/DDBJ databases">
        <title>Depth-based differentiation of microbial function through sediment-hosted aquifers and enrichment of novel symbionts in the deep terrestrial subsurface.</title>
        <authorList>
            <person name="Probst A.J."/>
            <person name="Ladd B."/>
            <person name="Jarett J.K."/>
            <person name="Geller-Mcgrath D.E."/>
            <person name="Sieber C.M.K."/>
            <person name="Emerson J.B."/>
            <person name="Anantharaman K."/>
            <person name="Thomas B.C."/>
            <person name="Malmstrom R."/>
            <person name="Stieglmeier M."/>
            <person name="Klingl A."/>
            <person name="Woyke T."/>
            <person name="Ryan C.M."/>
            <person name="Banfield J.F."/>
        </authorList>
    </citation>
    <scope>NUCLEOTIDE SEQUENCE [LARGE SCALE GENOMIC DNA]</scope>
</reference>
<comment type="cofactor">
    <cofactor evidence="5">
        <name>Fe(2+)</name>
        <dbReference type="ChEBI" id="CHEBI:29033"/>
    </cofactor>
    <text evidence="5">Binds 1 Fe(2+) ion.</text>
</comment>
<dbReference type="PROSITE" id="PS00373">
    <property type="entry name" value="GART"/>
    <property type="match status" value="1"/>
</dbReference>
<evidence type="ECO:0000259" key="6">
    <source>
        <dbReference type="Pfam" id="PF00551"/>
    </source>
</evidence>
<feature type="binding site" evidence="5">
    <location>
        <position position="159"/>
    </location>
    <ligand>
        <name>Fe cation</name>
        <dbReference type="ChEBI" id="CHEBI:24875"/>
    </ligand>
</feature>
<comment type="caution">
    <text evidence="8">The sequence shown here is derived from an EMBL/GenBank/DDBJ whole genome shotgun (WGS) entry which is preliminary data.</text>
</comment>
<evidence type="ECO:0000256" key="3">
    <source>
        <dbReference type="ARBA" id="ARBA00022679"/>
    </source>
</evidence>
<evidence type="ECO:0000313" key="9">
    <source>
        <dbReference type="Proteomes" id="UP000228687"/>
    </source>
</evidence>
<dbReference type="GO" id="GO:0005829">
    <property type="term" value="C:cytosol"/>
    <property type="evidence" value="ECO:0007669"/>
    <property type="project" value="TreeGrafter"/>
</dbReference>
<dbReference type="PANTHER" id="PTHR11138">
    <property type="entry name" value="METHIONYL-TRNA FORMYLTRANSFERASE"/>
    <property type="match status" value="1"/>
</dbReference>
<dbReference type="EC" id="3.5.1.88" evidence="5"/>
<dbReference type="GO" id="GO:0046872">
    <property type="term" value="F:metal ion binding"/>
    <property type="evidence" value="ECO:0007669"/>
    <property type="project" value="UniProtKB-KW"/>
</dbReference>
<evidence type="ECO:0000313" key="8">
    <source>
        <dbReference type="EMBL" id="PIS43140.1"/>
    </source>
</evidence>
<proteinExistence type="inferred from homology"/>
<sequence length="454" mass="49454">MKEIVQDGTPILREIAKPVPEELFGSAELSRLISDMAEALDYYPEGVAIAAPQVGVQYRLFIVRKDRTLHPPSNGQLGGSTAKSNLAVEPPRAEVEVYINPEIVKTSRKKAKADEGCLSVHGMYGTTNRHEQVTIKARGIDGSHIMRGAGGLMAQIFEHEIDHLNGILFTDRAEHLINIFHYNHPFAFFGTPQSASDTLAILIERELVPSIVVTAPDAPKGRGLALAPSETKVCALAHGISVITPEKLDAKTVAIISALGCDYAIVVAYGKLFPEALIDSFPKGVLNVHYSILPKCRGATPLESALLAGDAETGVTIQKMIKTLDAGDIIAQETTTIAPDETARELRPRLIEIGASLLVDTLPAYLAGNIVPIPQDASLSSYTQKLTKEDGLLSLDAPAEVNWKKYRAYADTIGTYFYKNGKRMKITSAEFVRKPVDEFRVLRVIPEGKREMAY</sequence>
<dbReference type="SUPFAM" id="SSF53328">
    <property type="entry name" value="Formyltransferase"/>
    <property type="match status" value="1"/>
</dbReference>
<dbReference type="Pfam" id="PF02911">
    <property type="entry name" value="Formyl_trans_C"/>
    <property type="match status" value="1"/>
</dbReference>
<accession>A0A2H0YXC7</accession>
<dbReference type="Gene3D" id="3.90.45.10">
    <property type="entry name" value="Peptide deformylase"/>
    <property type="match status" value="1"/>
</dbReference>
<comment type="similarity">
    <text evidence="2 5">Belongs to the polypeptide deformylase family.</text>
</comment>
<keyword evidence="5" id="KW-0378">Hydrolase</keyword>
<dbReference type="CDD" id="cd00487">
    <property type="entry name" value="Pep_deformylase"/>
    <property type="match status" value="1"/>
</dbReference>
<dbReference type="Pfam" id="PF01327">
    <property type="entry name" value="Pep_deformylase"/>
    <property type="match status" value="1"/>
</dbReference>
<dbReference type="PANTHER" id="PTHR11138:SF5">
    <property type="entry name" value="METHIONYL-TRNA FORMYLTRANSFERASE, MITOCHONDRIAL"/>
    <property type="match status" value="1"/>
</dbReference>
<protein>
    <recommendedName>
        <fullName evidence="5">Peptide deformylase</fullName>
        <shortName evidence="5">PDF</shortName>
        <ecNumber evidence="5">3.5.1.88</ecNumber>
    </recommendedName>
    <alternativeName>
        <fullName evidence="5">Polypeptide deformylase</fullName>
    </alternativeName>
</protein>
<name>A0A2H0YXC7_9BACT</name>
<dbReference type="InterPro" id="IPR023635">
    <property type="entry name" value="Peptide_deformylase"/>
</dbReference>
<comment type="similarity">
    <text evidence="1">Belongs to the Fmt family.</text>
</comment>
<dbReference type="AlphaFoldDB" id="A0A2H0YXC7"/>
<gene>
    <name evidence="5" type="primary">def</name>
    <name evidence="8" type="ORF">COT23_03060</name>
</gene>
<dbReference type="GO" id="GO:0042586">
    <property type="term" value="F:peptide deformylase activity"/>
    <property type="evidence" value="ECO:0007669"/>
    <property type="project" value="UniProtKB-UniRule"/>
</dbReference>
<dbReference type="InterPro" id="IPR002376">
    <property type="entry name" value="Formyl_transf_N"/>
</dbReference>
<dbReference type="HAMAP" id="MF_00163">
    <property type="entry name" value="Pep_deformylase"/>
    <property type="match status" value="1"/>
</dbReference>
<dbReference type="GO" id="GO:0004479">
    <property type="term" value="F:methionyl-tRNA formyltransferase activity"/>
    <property type="evidence" value="ECO:0007669"/>
    <property type="project" value="InterPro"/>
</dbReference>
<comment type="catalytic activity">
    <reaction evidence="5">
        <text>N-terminal N-formyl-L-methionyl-[peptide] + H2O = N-terminal L-methionyl-[peptide] + formate</text>
        <dbReference type="Rhea" id="RHEA:24420"/>
        <dbReference type="Rhea" id="RHEA-COMP:10639"/>
        <dbReference type="Rhea" id="RHEA-COMP:10640"/>
        <dbReference type="ChEBI" id="CHEBI:15377"/>
        <dbReference type="ChEBI" id="CHEBI:15740"/>
        <dbReference type="ChEBI" id="CHEBI:49298"/>
        <dbReference type="ChEBI" id="CHEBI:64731"/>
        <dbReference type="EC" id="3.5.1.88"/>
    </reaction>
</comment>
<keyword evidence="3" id="KW-0808">Transferase</keyword>
<dbReference type="SUPFAM" id="SSF56420">
    <property type="entry name" value="Peptide deformylase"/>
    <property type="match status" value="1"/>
</dbReference>
<feature type="active site" evidence="5">
    <location>
        <position position="160"/>
    </location>
</feature>
<dbReference type="InterPro" id="IPR011034">
    <property type="entry name" value="Formyl_transferase-like_C_sf"/>
</dbReference>
<keyword evidence="5" id="KW-0408">Iron</keyword>
<comment type="function">
    <text evidence="5">Removes the formyl group from the N-terminal Met of newly synthesized proteins. Requires at least a dipeptide for an efficient rate of reaction. N-terminal L-methionine is a prerequisite for activity but the enzyme has broad specificity at other positions.</text>
</comment>
<keyword evidence="5" id="KW-0479">Metal-binding</keyword>
<feature type="binding site" evidence="5">
    <location>
        <position position="163"/>
    </location>
    <ligand>
        <name>Fe cation</name>
        <dbReference type="ChEBI" id="CHEBI:24875"/>
    </ligand>
</feature>
<dbReference type="NCBIfam" id="NF001159">
    <property type="entry name" value="PRK00150.1-3"/>
    <property type="match status" value="1"/>
</dbReference>
<feature type="domain" description="Formyl transferase C-terminal" evidence="7">
    <location>
        <begin position="385"/>
        <end position="433"/>
    </location>
</feature>
<dbReference type="CDD" id="cd08646">
    <property type="entry name" value="FMT_core_Met-tRNA-FMT_N"/>
    <property type="match status" value="1"/>
</dbReference>
<evidence type="ECO:0000256" key="2">
    <source>
        <dbReference type="ARBA" id="ARBA00010759"/>
    </source>
</evidence>
<evidence type="ECO:0000256" key="4">
    <source>
        <dbReference type="ARBA" id="ARBA00022917"/>
    </source>
</evidence>
<dbReference type="InterPro" id="IPR036477">
    <property type="entry name" value="Formyl_transf_N_sf"/>
</dbReference>
<organism evidence="8 9">
    <name type="scientific">Candidatus Kaiserbacteria bacterium CG08_land_8_20_14_0_20_50_21</name>
    <dbReference type="NCBI Taxonomy" id="1974604"/>
    <lineage>
        <taxon>Bacteria</taxon>
        <taxon>Candidatus Kaiseribacteriota</taxon>
    </lineage>
</organism>
<dbReference type="InterPro" id="IPR041711">
    <property type="entry name" value="Met-tRNA-FMT_N"/>
</dbReference>
<evidence type="ECO:0000256" key="5">
    <source>
        <dbReference type="HAMAP-Rule" id="MF_00163"/>
    </source>
</evidence>
<evidence type="ECO:0000256" key="1">
    <source>
        <dbReference type="ARBA" id="ARBA00010699"/>
    </source>
</evidence>
<dbReference type="InterPro" id="IPR036821">
    <property type="entry name" value="Peptide_deformylase_sf"/>
</dbReference>
<dbReference type="InterPro" id="IPR005793">
    <property type="entry name" value="Formyl_trans_C"/>
</dbReference>